<comment type="similarity">
    <text evidence="1 3">Belongs to the type-B carboxylesterase/lipase family.</text>
</comment>
<dbReference type="Gene3D" id="3.40.50.1820">
    <property type="entry name" value="alpha/beta hydrolase"/>
    <property type="match status" value="1"/>
</dbReference>
<dbReference type="PANTHER" id="PTHR11559">
    <property type="entry name" value="CARBOXYLESTERASE"/>
    <property type="match status" value="1"/>
</dbReference>
<dbReference type="GO" id="GO:0016787">
    <property type="term" value="F:hydrolase activity"/>
    <property type="evidence" value="ECO:0007669"/>
    <property type="project" value="UniProtKB-KW"/>
</dbReference>
<feature type="domain" description="Carboxylesterase type B" evidence="4">
    <location>
        <begin position="59"/>
        <end position="535"/>
    </location>
</feature>
<protein>
    <recommendedName>
        <fullName evidence="3">Carboxylic ester hydrolase</fullName>
        <ecNumber evidence="3">3.1.1.-</ecNumber>
    </recommendedName>
</protein>
<gene>
    <name evidence="5" type="ORF">RDB_LOCUS124400</name>
</gene>
<evidence type="ECO:0000256" key="1">
    <source>
        <dbReference type="ARBA" id="ARBA00005964"/>
    </source>
</evidence>
<dbReference type="PROSITE" id="PS00122">
    <property type="entry name" value="CARBOXYLESTERASE_B_1"/>
    <property type="match status" value="1"/>
</dbReference>
<dbReference type="InterPro" id="IPR002018">
    <property type="entry name" value="CarbesteraseB"/>
</dbReference>
<reference evidence="5" key="1">
    <citation type="submission" date="2021-01" db="EMBL/GenBank/DDBJ databases">
        <authorList>
            <person name="Kaushik A."/>
        </authorList>
    </citation>
    <scope>NUCLEOTIDE SEQUENCE</scope>
    <source>
        <strain evidence="5">AG1-1A</strain>
    </source>
</reference>
<dbReference type="EMBL" id="CAJMWR010003951">
    <property type="protein sequence ID" value="CAE6476020.1"/>
    <property type="molecule type" value="Genomic_DNA"/>
</dbReference>
<evidence type="ECO:0000313" key="6">
    <source>
        <dbReference type="Proteomes" id="UP000663840"/>
    </source>
</evidence>
<dbReference type="Pfam" id="PF00135">
    <property type="entry name" value="COesterase"/>
    <property type="match status" value="1"/>
</dbReference>
<proteinExistence type="inferred from homology"/>
<evidence type="ECO:0000256" key="3">
    <source>
        <dbReference type="RuleBase" id="RU361235"/>
    </source>
</evidence>
<accession>A0A8H3H0R5</accession>
<dbReference type="InterPro" id="IPR019826">
    <property type="entry name" value="Carboxylesterase_B_AS"/>
</dbReference>
<dbReference type="EC" id="3.1.1.-" evidence="3"/>
<dbReference type="SUPFAM" id="SSF53474">
    <property type="entry name" value="alpha/beta-Hydrolases"/>
    <property type="match status" value="1"/>
</dbReference>
<dbReference type="Proteomes" id="UP000663840">
    <property type="component" value="Unassembled WGS sequence"/>
</dbReference>
<dbReference type="InterPro" id="IPR019819">
    <property type="entry name" value="Carboxylesterase_B_CS"/>
</dbReference>
<evidence type="ECO:0000259" key="4">
    <source>
        <dbReference type="Pfam" id="PF00135"/>
    </source>
</evidence>
<name>A0A8H3H0R5_9AGAM</name>
<dbReference type="InterPro" id="IPR050309">
    <property type="entry name" value="Type-B_Carboxylest/Lipase"/>
</dbReference>
<sequence length="569" mass="61998">MVDDIKEGGGRRGWSWSTRGSQLNMMQLLGVTLLLWLSVIAKCSSVTISNPSGVSYVGVRNTTSKQDIFYGIPYAQPPVGPLRFKPPQAWAPASNHTLVNATANRPVCIQSTPIDDSPVSEDCLYLSVWKPNNITMKLPVMVWIYGGGFLNGSTLWYPGEAILNTAFQLGKPVIYVAMNYRLGIYGFPPGKQPEAAGALNLGLKDQRLALEWVKKNIGLFGGDADRVMIFGESAGAMSVAYQMMYKDGKHGGVFRTALMESGAPSTYAALPASYPPRQTAYNFIANATGCAPNNFECLRKANSDTLKEANYNLFKLPPDLRSPDPYPSAIGPTLSPGDPFLTRSPKETIRRGNFTQIPFVCGTNLDEGTIFTTNPETTEDVVAFLTAQLPGLTFGITNKTAVNQLLKYYPAHPSAGSPYNTGNNTFGKASQYKRAASIIGDLVFDAPRRDFLQVATKLGVSAWSYQWAQAGLDLPEFGAAHSFDLAFVFQQRWEGMTQSLIDLSVAMIDYWITLAYKLDPGATANPNRAAWPKYGTVGKSLKLEAGNITVIGDDFRVGGMNYIQDNLLT</sequence>
<keyword evidence="2 3" id="KW-0378">Hydrolase</keyword>
<dbReference type="AlphaFoldDB" id="A0A8H3H0R5"/>
<evidence type="ECO:0000313" key="5">
    <source>
        <dbReference type="EMBL" id="CAE6476020.1"/>
    </source>
</evidence>
<organism evidence="5 6">
    <name type="scientific">Rhizoctonia solani</name>
    <dbReference type="NCBI Taxonomy" id="456999"/>
    <lineage>
        <taxon>Eukaryota</taxon>
        <taxon>Fungi</taxon>
        <taxon>Dikarya</taxon>
        <taxon>Basidiomycota</taxon>
        <taxon>Agaricomycotina</taxon>
        <taxon>Agaricomycetes</taxon>
        <taxon>Cantharellales</taxon>
        <taxon>Ceratobasidiaceae</taxon>
        <taxon>Rhizoctonia</taxon>
    </lineage>
</organism>
<comment type="caution">
    <text evidence="5">The sequence shown here is derived from an EMBL/GenBank/DDBJ whole genome shotgun (WGS) entry which is preliminary data.</text>
</comment>
<dbReference type="InterPro" id="IPR029058">
    <property type="entry name" value="AB_hydrolase_fold"/>
</dbReference>
<evidence type="ECO:0000256" key="2">
    <source>
        <dbReference type="ARBA" id="ARBA00022801"/>
    </source>
</evidence>
<dbReference type="PROSITE" id="PS00941">
    <property type="entry name" value="CARBOXYLESTERASE_B_2"/>
    <property type="match status" value="1"/>
</dbReference>